<evidence type="ECO:0000259" key="5">
    <source>
        <dbReference type="Pfam" id="PF00190"/>
    </source>
</evidence>
<gene>
    <name evidence="6" type="ORF">L1049_003899</name>
</gene>
<sequence>MATLCSMTGLTEGDMFIIPQFLVSTARAGENGFEWVSFKTTSQPLKSPLSGYTSVMGAMPLQVITNSFQISPNEAQNLKHNRGQQSLLLSPRTSS</sequence>
<dbReference type="PANTHER" id="PTHR31189">
    <property type="entry name" value="OS03G0336100 PROTEIN-RELATED"/>
    <property type="match status" value="1"/>
</dbReference>
<dbReference type="InterPro" id="IPR050253">
    <property type="entry name" value="Seed_Storage-Functional"/>
</dbReference>
<dbReference type="Gene3D" id="2.60.120.10">
    <property type="entry name" value="Jelly Rolls"/>
    <property type="match status" value="1"/>
</dbReference>
<evidence type="ECO:0000313" key="6">
    <source>
        <dbReference type="EMBL" id="KAK9281008.1"/>
    </source>
</evidence>
<comment type="caution">
    <text evidence="6">The sequence shown here is derived from an EMBL/GenBank/DDBJ whole genome shotgun (WGS) entry which is preliminary data.</text>
</comment>
<proteinExistence type="inferred from homology"/>
<accession>A0AAP0RNN3</accession>
<reference evidence="6 7" key="1">
    <citation type="journal article" date="2024" name="Plant J.">
        <title>Genome sequences and population genomics reveal climatic adaptation and genomic divergence between two closely related sweetgum species.</title>
        <authorList>
            <person name="Xu W.Q."/>
            <person name="Ren C.Q."/>
            <person name="Zhang X.Y."/>
            <person name="Comes H.P."/>
            <person name="Liu X.H."/>
            <person name="Li Y.G."/>
            <person name="Kettle C.J."/>
            <person name="Jalonen R."/>
            <person name="Gaisberger H."/>
            <person name="Ma Y.Z."/>
            <person name="Qiu Y.X."/>
        </authorList>
    </citation>
    <scope>NUCLEOTIDE SEQUENCE [LARGE SCALE GENOMIC DNA]</scope>
    <source>
        <strain evidence="6">Hangzhou</strain>
    </source>
</reference>
<evidence type="ECO:0000256" key="2">
    <source>
        <dbReference type="ARBA" id="ARBA00022761"/>
    </source>
</evidence>
<dbReference type="AlphaFoldDB" id="A0AAP0RNN3"/>
<dbReference type="SUPFAM" id="SSF51182">
    <property type="entry name" value="RmlC-like cupins"/>
    <property type="match status" value="1"/>
</dbReference>
<evidence type="ECO:0000313" key="7">
    <source>
        <dbReference type="Proteomes" id="UP001415857"/>
    </source>
</evidence>
<dbReference type="InterPro" id="IPR006045">
    <property type="entry name" value="Cupin_1"/>
</dbReference>
<dbReference type="InterPro" id="IPR006044">
    <property type="entry name" value="11S_seedstore_pln"/>
</dbReference>
<dbReference type="GO" id="GO:0045735">
    <property type="term" value="F:nutrient reservoir activity"/>
    <property type="evidence" value="ECO:0007669"/>
    <property type="project" value="UniProtKB-KW"/>
</dbReference>
<keyword evidence="7" id="KW-1185">Reference proteome</keyword>
<organism evidence="6 7">
    <name type="scientific">Liquidambar formosana</name>
    <name type="common">Formosan gum</name>
    <dbReference type="NCBI Taxonomy" id="63359"/>
    <lineage>
        <taxon>Eukaryota</taxon>
        <taxon>Viridiplantae</taxon>
        <taxon>Streptophyta</taxon>
        <taxon>Embryophyta</taxon>
        <taxon>Tracheophyta</taxon>
        <taxon>Spermatophyta</taxon>
        <taxon>Magnoliopsida</taxon>
        <taxon>eudicotyledons</taxon>
        <taxon>Gunneridae</taxon>
        <taxon>Pentapetalae</taxon>
        <taxon>Saxifragales</taxon>
        <taxon>Altingiaceae</taxon>
        <taxon>Liquidambar</taxon>
    </lineage>
</organism>
<dbReference type="PRINTS" id="PR00439">
    <property type="entry name" value="11SGLOBULIN"/>
</dbReference>
<protein>
    <recommendedName>
        <fullName evidence="5">Cupin type-1 domain-containing protein</fullName>
    </recommendedName>
</protein>
<dbReference type="EMBL" id="JBBPBK010000007">
    <property type="protein sequence ID" value="KAK9281008.1"/>
    <property type="molecule type" value="Genomic_DNA"/>
</dbReference>
<keyword evidence="3" id="KW-0708">Seed storage protein</keyword>
<evidence type="ECO:0000256" key="1">
    <source>
        <dbReference type="ARBA" id="ARBA00007178"/>
    </source>
</evidence>
<dbReference type="InterPro" id="IPR014710">
    <property type="entry name" value="RmlC-like_jellyroll"/>
</dbReference>
<keyword evidence="2" id="KW-0758">Storage protein</keyword>
<dbReference type="Proteomes" id="UP001415857">
    <property type="component" value="Unassembled WGS sequence"/>
</dbReference>
<keyword evidence="4" id="KW-1015">Disulfide bond</keyword>
<name>A0AAP0RNN3_LIQFO</name>
<feature type="domain" description="Cupin type-1" evidence="5">
    <location>
        <begin position="10"/>
        <end position="76"/>
    </location>
</feature>
<dbReference type="Pfam" id="PF00190">
    <property type="entry name" value="Cupin_1"/>
    <property type="match status" value="1"/>
</dbReference>
<dbReference type="InterPro" id="IPR011051">
    <property type="entry name" value="RmlC_Cupin_sf"/>
</dbReference>
<dbReference type="PANTHER" id="PTHR31189:SF54">
    <property type="entry name" value="11S GLOBULIN SEED STORAGE PROTEIN 2-LIKE"/>
    <property type="match status" value="1"/>
</dbReference>
<comment type="similarity">
    <text evidence="1">Belongs to the 11S seed storage protein (globulins) family.</text>
</comment>
<evidence type="ECO:0000256" key="3">
    <source>
        <dbReference type="ARBA" id="ARBA00023129"/>
    </source>
</evidence>
<evidence type="ECO:0000256" key="4">
    <source>
        <dbReference type="ARBA" id="ARBA00023157"/>
    </source>
</evidence>